<dbReference type="GO" id="GO:0005506">
    <property type="term" value="F:iron ion binding"/>
    <property type="evidence" value="ECO:0007669"/>
    <property type="project" value="InterPro"/>
</dbReference>
<evidence type="ECO:0000256" key="7">
    <source>
        <dbReference type="ARBA" id="ARBA00023033"/>
    </source>
</evidence>
<keyword evidence="4 8" id="KW-0479">Metal-binding</keyword>
<dbReference type="GO" id="GO:0020037">
    <property type="term" value="F:heme binding"/>
    <property type="evidence" value="ECO:0007669"/>
    <property type="project" value="InterPro"/>
</dbReference>
<dbReference type="InterPro" id="IPR047146">
    <property type="entry name" value="Cyt_P450_E_CYP52_fungi"/>
</dbReference>
<dbReference type="PANTHER" id="PTHR24287:SF1">
    <property type="entry name" value="P450, PUTATIVE (EUROFUNG)-RELATED"/>
    <property type="match status" value="1"/>
</dbReference>
<comment type="cofactor">
    <cofactor evidence="1 8">
        <name>heme</name>
        <dbReference type="ChEBI" id="CHEBI:30413"/>
    </cofactor>
</comment>
<dbReference type="InterPro" id="IPR001128">
    <property type="entry name" value="Cyt_P450"/>
</dbReference>
<keyword evidence="5 9" id="KW-0560">Oxidoreductase</keyword>
<keyword evidence="10" id="KW-0472">Membrane</keyword>
<evidence type="ECO:0000256" key="2">
    <source>
        <dbReference type="ARBA" id="ARBA00010617"/>
    </source>
</evidence>
<evidence type="ECO:0000313" key="12">
    <source>
        <dbReference type="Proteomes" id="UP000054988"/>
    </source>
</evidence>
<dbReference type="InterPro" id="IPR002401">
    <property type="entry name" value="Cyt_P450_E_grp-I"/>
</dbReference>
<dbReference type="PROSITE" id="PS00086">
    <property type="entry name" value="CYTOCHROME_P450"/>
    <property type="match status" value="1"/>
</dbReference>
<dbReference type="EMBL" id="LATX01002064">
    <property type="protein sequence ID" value="KTB34542.1"/>
    <property type="molecule type" value="Genomic_DNA"/>
</dbReference>
<dbReference type="Proteomes" id="UP000054988">
    <property type="component" value="Unassembled WGS sequence"/>
</dbReference>
<evidence type="ECO:0008006" key="13">
    <source>
        <dbReference type="Google" id="ProtNLM"/>
    </source>
</evidence>
<reference evidence="11 12" key="1">
    <citation type="submission" date="2015-12" db="EMBL/GenBank/DDBJ databases">
        <title>Draft genome sequence of Moniliophthora roreri, the causal agent of frosty pod rot of cacao.</title>
        <authorList>
            <person name="Aime M.C."/>
            <person name="Diaz-Valderrama J.R."/>
            <person name="Kijpornyongpan T."/>
            <person name="Phillips-Mora W."/>
        </authorList>
    </citation>
    <scope>NUCLEOTIDE SEQUENCE [LARGE SCALE GENOMIC DNA]</scope>
    <source>
        <strain evidence="11 12">MCA 2952</strain>
    </source>
</reference>
<dbReference type="PRINTS" id="PR00385">
    <property type="entry name" value="P450"/>
</dbReference>
<dbReference type="InterPro" id="IPR036396">
    <property type="entry name" value="Cyt_P450_sf"/>
</dbReference>
<evidence type="ECO:0000256" key="4">
    <source>
        <dbReference type="ARBA" id="ARBA00022723"/>
    </source>
</evidence>
<evidence type="ECO:0000313" key="11">
    <source>
        <dbReference type="EMBL" id="KTB34542.1"/>
    </source>
</evidence>
<evidence type="ECO:0000256" key="1">
    <source>
        <dbReference type="ARBA" id="ARBA00001971"/>
    </source>
</evidence>
<keyword evidence="3 8" id="KW-0349">Heme</keyword>
<evidence type="ECO:0000256" key="9">
    <source>
        <dbReference type="RuleBase" id="RU000461"/>
    </source>
</evidence>
<dbReference type="GO" id="GO:0004497">
    <property type="term" value="F:monooxygenase activity"/>
    <property type="evidence" value="ECO:0007669"/>
    <property type="project" value="UniProtKB-KW"/>
</dbReference>
<accession>A0A0W0FDY0</accession>
<dbReference type="PANTHER" id="PTHR24287">
    <property type="entry name" value="P450, PUTATIVE (EUROFUNG)-RELATED"/>
    <property type="match status" value="1"/>
</dbReference>
<name>A0A0W0FDY0_MONRR</name>
<dbReference type="GO" id="GO:0016705">
    <property type="term" value="F:oxidoreductase activity, acting on paired donors, with incorporation or reduction of molecular oxygen"/>
    <property type="evidence" value="ECO:0007669"/>
    <property type="project" value="InterPro"/>
</dbReference>
<sequence>MALPPGPKFLVQSLVSLSTPIVITYASLKVLQHFKIFDFASWGGVFLVVILQPVIVLFKHVFEYFKLRRQAAERGAIIVPAVQQSSISIIKDVLKSFESGYVGDAFQHWEEKYGSTYTINIFSETRMITSEPVHMKALLATQFNEFEKGPLLFSQWKSLLGTVGYGFLPGEMFHRNMTRPFFNKDRIRDFEIFDSHAIDTIGQMKKRLAEGHPIEFQDAVARFTLDSATEFLFGKNVRSLDAGLPYPKSSGIANSASFTNHPSTVFVNAFMKGQELTTRRNRTGTTWPLTEFWGDKVAEQRQIVDGFVKPILADVLAKKASGEKKASEEEDFFLGHLVNYTEDEQVLLDELVNILVASRDTTAALLTFGIYVLTQRPDIAQRLRDEVMKHVGPTSAPSYDDIKEMKFLRAFLNETLRLYPPVPFDARTSAGPTTIPNPHDSTRPLFVPANTKVLYSVFLIHRRKDLWGPDADEFDPDRFIDHRLHKYLAPNPFIFLPFNAGPRICLGQQFAYNEASFFLVRLLQNFSSFTFASEAQEEDCKPPEHWKHASGTQGRDKIVLRTYLTMFVKGGLWVRMAP</sequence>
<comment type="similarity">
    <text evidence="2 9">Belongs to the cytochrome P450 family.</text>
</comment>
<evidence type="ECO:0000256" key="3">
    <source>
        <dbReference type="ARBA" id="ARBA00022617"/>
    </source>
</evidence>
<evidence type="ECO:0000256" key="8">
    <source>
        <dbReference type="PIRSR" id="PIRSR602401-1"/>
    </source>
</evidence>
<evidence type="ECO:0000256" key="10">
    <source>
        <dbReference type="SAM" id="Phobius"/>
    </source>
</evidence>
<dbReference type="Gene3D" id="1.10.630.10">
    <property type="entry name" value="Cytochrome P450"/>
    <property type="match status" value="1"/>
</dbReference>
<organism evidence="11 12">
    <name type="scientific">Moniliophthora roreri</name>
    <name type="common">Frosty pod rot fungus</name>
    <name type="synonym">Monilia roreri</name>
    <dbReference type="NCBI Taxonomy" id="221103"/>
    <lineage>
        <taxon>Eukaryota</taxon>
        <taxon>Fungi</taxon>
        <taxon>Dikarya</taxon>
        <taxon>Basidiomycota</taxon>
        <taxon>Agaricomycotina</taxon>
        <taxon>Agaricomycetes</taxon>
        <taxon>Agaricomycetidae</taxon>
        <taxon>Agaricales</taxon>
        <taxon>Marasmiineae</taxon>
        <taxon>Marasmiaceae</taxon>
        <taxon>Moniliophthora</taxon>
    </lineage>
</organism>
<keyword evidence="10" id="KW-1133">Transmembrane helix</keyword>
<keyword evidence="7 9" id="KW-0503">Monooxygenase</keyword>
<feature type="transmembrane region" description="Helical" evidence="10">
    <location>
        <begin position="9"/>
        <end position="27"/>
    </location>
</feature>
<feature type="transmembrane region" description="Helical" evidence="10">
    <location>
        <begin position="39"/>
        <end position="58"/>
    </location>
</feature>
<evidence type="ECO:0000256" key="6">
    <source>
        <dbReference type="ARBA" id="ARBA00023004"/>
    </source>
</evidence>
<protein>
    <recommendedName>
        <fullName evidence="13">Cytochrome p450</fullName>
    </recommendedName>
</protein>
<dbReference type="AlphaFoldDB" id="A0A0W0FDY0"/>
<evidence type="ECO:0000256" key="5">
    <source>
        <dbReference type="ARBA" id="ARBA00023002"/>
    </source>
</evidence>
<comment type="caution">
    <text evidence="11">The sequence shown here is derived from an EMBL/GenBank/DDBJ whole genome shotgun (WGS) entry which is preliminary data.</text>
</comment>
<proteinExistence type="inferred from homology"/>
<dbReference type="SUPFAM" id="SSF48264">
    <property type="entry name" value="Cytochrome P450"/>
    <property type="match status" value="1"/>
</dbReference>
<gene>
    <name evidence="11" type="ORF">WG66_12871</name>
</gene>
<feature type="binding site" description="axial binding residue" evidence="8">
    <location>
        <position position="505"/>
    </location>
    <ligand>
        <name>heme</name>
        <dbReference type="ChEBI" id="CHEBI:30413"/>
    </ligand>
    <ligandPart>
        <name>Fe</name>
        <dbReference type="ChEBI" id="CHEBI:18248"/>
    </ligandPart>
</feature>
<keyword evidence="6 8" id="KW-0408">Iron</keyword>
<dbReference type="InterPro" id="IPR017972">
    <property type="entry name" value="Cyt_P450_CS"/>
</dbReference>
<dbReference type="Pfam" id="PF00067">
    <property type="entry name" value="p450"/>
    <property type="match status" value="1"/>
</dbReference>
<dbReference type="PRINTS" id="PR00463">
    <property type="entry name" value="EP450I"/>
</dbReference>
<keyword evidence="10" id="KW-0812">Transmembrane</keyword>
<dbReference type="eggNOG" id="KOG0157">
    <property type="taxonomic scope" value="Eukaryota"/>
</dbReference>